<feature type="non-terminal residue" evidence="2">
    <location>
        <position position="1"/>
    </location>
</feature>
<organism evidence="2">
    <name type="scientific">Triticum aestivum</name>
    <name type="common">Wheat</name>
    <dbReference type="NCBI Taxonomy" id="4565"/>
    <lineage>
        <taxon>Eukaryota</taxon>
        <taxon>Viridiplantae</taxon>
        <taxon>Streptophyta</taxon>
        <taxon>Embryophyta</taxon>
        <taxon>Tracheophyta</taxon>
        <taxon>Spermatophyta</taxon>
        <taxon>Magnoliopsida</taxon>
        <taxon>Liliopsida</taxon>
        <taxon>Poales</taxon>
        <taxon>Poaceae</taxon>
        <taxon>BOP clade</taxon>
        <taxon>Pooideae</taxon>
        <taxon>Triticodae</taxon>
        <taxon>Triticeae</taxon>
        <taxon>Triticinae</taxon>
        <taxon>Triticum</taxon>
    </lineage>
</organism>
<proteinExistence type="predicted"/>
<evidence type="ECO:0000313" key="2">
    <source>
        <dbReference type="EMBL" id="KAF7013850.1"/>
    </source>
</evidence>
<accession>A0A9R1JDU1</accession>
<protein>
    <submittedName>
        <fullName evidence="2">Uncharacterized protein</fullName>
    </submittedName>
</protein>
<feature type="region of interest" description="Disordered" evidence="1">
    <location>
        <begin position="1"/>
        <end position="81"/>
    </location>
</feature>
<evidence type="ECO:0000256" key="1">
    <source>
        <dbReference type="SAM" id="MobiDB-lite"/>
    </source>
</evidence>
<dbReference type="EMBL" id="CM022216">
    <property type="protein sequence ID" value="KAF7013850.1"/>
    <property type="molecule type" value="Genomic_DNA"/>
</dbReference>
<sequence length="81" mass="9015">RQALRLRPRPGRPHRRQEPRLHPRRRHARLRRARVRGHGPPLGQERRVRVRRGAPGADDGAPRAGRGPRRGVGAAGGLGDA</sequence>
<feature type="compositionally biased region" description="Low complexity" evidence="1">
    <location>
        <begin position="53"/>
        <end position="65"/>
    </location>
</feature>
<feature type="non-terminal residue" evidence="2">
    <location>
        <position position="81"/>
    </location>
</feature>
<dbReference type="AlphaFoldDB" id="A0A9R1JDU1"/>
<name>A0A9R1JDU1_WHEAT</name>
<gene>
    <name evidence="2" type="ORF">CFC21_027901</name>
</gene>
<feature type="compositionally biased region" description="Basic residues" evidence="1">
    <location>
        <begin position="22"/>
        <end position="37"/>
    </location>
</feature>
<feature type="compositionally biased region" description="Basic residues" evidence="1">
    <location>
        <begin position="1"/>
        <end position="15"/>
    </location>
</feature>
<reference evidence="2" key="1">
    <citation type="journal article" date="2017" name="Gigascience">
        <title>The first near-complete assembly of the hexaploid bread wheat genome, Triticum aestivum.</title>
        <authorList>
            <person name="Zimin A.V."/>
            <person name="Puiu D."/>
            <person name="Hall R."/>
            <person name="Kingan S."/>
            <person name="Clavijo B.J."/>
            <person name="Salzberg S.L."/>
        </authorList>
    </citation>
    <scope>NUCLEOTIDE SEQUENCE</scope>
    <source>
        <tissue evidence="2">Leaf</tissue>
    </source>
</reference>
<dbReference type="Proteomes" id="UP000815260">
    <property type="component" value="Chromosome 2D"/>
</dbReference>
<comment type="caution">
    <text evidence="2">The sequence shown here is derived from an EMBL/GenBank/DDBJ whole genome shotgun (WGS) entry which is preliminary data.</text>
</comment>
<reference evidence="2" key="2">
    <citation type="submission" date="2020-03" db="EMBL/GenBank/DDBJ databases">
        <title>The second near-complete assembly of the hexaploid bread wheat (Triticum aestivum) genome.</title>
        <authorList>
            <person name="Zimin A.V."/>
            <person name="Puiu D."/>
            <person name="Shumante A."/>
            <person name="Alonge M."/>
            <person name="Salzberg S.L."/>
        </authorList>
    </citation>
    <scope>NUCLEOTIDE SEQUENCE</scope>
    <source>
        <tissue evidence="2">Leaf</tissue>
    </source>
</reference>